<feature type="transmembrane region" description="Helical" evidence="1">
    <location>
        <begin position="6"/>
        <end position="22"/>
    </location>
</feature>
<keyword evidence="1" id="KW-1133">Transmembrane helix</keyword>
<proteinExistence type="predicted"/>
<dbReference type="GeneID" id="96617541"/>
<dbReference type="STRING" id="332999.SAMN04488511_12096"/>
<feature type="transmembrane region" description="Helical" evidence="1">
    <location>
        <begin position="34"/>
        <end position="58"/>
    </location>
</feature>
<reference evidence="3" key="1">
    <citation type="submission" date="2016-10" db="EMBL/GenBank/DDBJ databases">
        <authorList>
            <person name="Varghese N."/>
            <person name="Submissions S."/>
        </authorList>
    </citation>
    <scope>NUCLEOTIDE SEQUENCE [LARGE SCALE GENOMIC DNA]</scope>
    <source>
        <strain evidence="3">DSM 18130</strain>
    </source>
</reference>
<dbReference type="EMBL" id="FOJM01000020">
    <property type="protein sequence ID" value="SFA58900.1"/>
    <property type="molecule type" value="Genomic_DNA"/>
</dbReference>
<accession>A0A1I0U4L0</accession>
<evidence type="ECO:0000313" key="3">
    <source>
        <dbReference type="Proteomes" id="UP000198836"/>
    </source>
</evidence>
<organism evidence="2 3">
    <name type="scientific">Pedobacter suwonensis</name>
    <dbReference type="NCBI Taxonomy" id="332999"/>
    <lineage>
        <taxon>Bacteria</taxon>
        <taxon>Pseudomonadati</taxon>
        <taxon>Bacteroidota</taxon>
        <taxon>Sphingobacteriia</taxon>
        <taxon>Sphingobacteriales</taxon>
        <taxon>Sphingobacteriaceae</taxon>
        <taxon>Pedobacter</taxon>
    </lineage>
</organism>
<dbReference type="AlphaFoldDB" id="A0A1I0U4L0"/>
<sequence length="209" mass="23774">MLTYAIIALVLVATSLFLLNFRRESNWRKNNNDTFSFVISLISTFTGLFIALAVNTFLDNIDKKNNLIKLLNTTNLAIENCQMKTKGMYLNTSNAGLNLTETLKKTPVELPKLYPQLATNSLVNDYFTPNAFQAYIVCIDNMETFVKNLSNTEQNNNGTKIEILNRYLKYLEFAKSINNLEVERLGGNITEEQETTSLKKIVDQFTTSK</sequence>
<evidence type="ECO:0000256" key="1">
    <source>
        <dbReference type="SAM" id="Phobius"/>
    </source>
</evidence>
<name>A0A1I0U4L0_9SPHI</name>
<evidence type="ECO:0000313" key="2">
    <source>
        <dbReference type="EMBL" id="SFA58900.1"/>
    </source>
</evidence>
<gene>
    <name evidence="2" type="ORF">SAMN04488511_12096</name>
</gene>
<keyword evidence="3" id="KW-1185">Reference proteome</keyword>
<keyword evidence="1" id="KW-0812">Transmembrane</keyword>
<protein>
    <submittedName>
        <fullName evidence="2">Uncharacterized protein</fullName>
    </submittedName>
</protein>
<dbReference type="OrthoDB" id="1249896at2"/>
<dbReference type="RefSeq" id="WP_090987400.1">
    <property type="nucleotide sequence ID" value="NZ_CP031708.1"/>
</dbReference>
<keyword evidence="1" id="KW-0472">Membrane</keyword>
<dbReference type="Proteomes" id="UP000198836">
    <property type="component" value="Unassembled WGS sequence"/>
</dbReference>